<gene>
    <name evidence="1" type="ORF">ACFSRZ_05065</name>
</gene>
<name>A0ABW5LPN2_9FLAO</name>
<organism evidence="1 2">
    <name type="scientific">Pseudotenacibaculum haliotis</name>
    <dbReference type="NCBI Taxonomy" id="1862138"/>
    <lineage>
        <taxon>Bacteria</taxon>
        <taxon>Pseudomonadati</taxon>
        <taxon>Bacteroidota</taxon>
        <taxon>Flavobacteriia</taxon>
        <taxon>Flavobacteriales</taxon>
        <taxon>Flavobacteriaceae</taxon>
        <taxon>Pseudotenacibaculum</taxon>
    </lineage>
</organism>
<evidence type="ECO:0000313" key="1">
    <source>
        <dbReference type="EMBL" id="MFD2566730.1"/>
    </source>
</evidence>
<keyword evidence="2" id="KW-1185">Reference proteome</keyword>
<reference evidence="2" key="1">
    <citation type="journal article" date="2019" name="Int. J. Syst. Evol. Microbiol.">
        <title>The Global Catalogue of Microorganisms (GCM) 10K type strain sequencing project: providing services to taxonomists for standard genome sequencing and annotation.</title>
        <authorList>
            <consortium name="The Broad Institute Genomics Platform"/>
            <consortium name="The Broad Institute Genome Sequencing Center for Infectious Disease"/>
            <person name="Wu L."/>
            <person name="Ma J."/>
        </authorList>
    </citation>
    <scope>NUCLEOTIDE SEQUENCE [LARGE SCALE GENOMIC DNA]</scope>
    <source>
        <strain evidence="2">KCTC 52127</strain>
    </source>
</reference>
<comment type="caution">
    <text evidence="1">The sequence shown here is derived from an EMBL/GenBank/DDBJ whole genome shotgun (WGS) entry which is preliminary data.</text>
</comment>
<evidence type="ECO:0008006" key="3">
    <source>
        <dbReference type="Google" id="ProtNLM"/>
    </source>
</evidence>
<accession>A0ABW5LPN2</accession>
<proteinExistence type="predicted"/>
<dbReference type="RefSeq" id="WP_379665434.1">
    <property type="nucleotide sequence ID" value="NZ_JBHULH010000001.1"/>
</dbReference>
<dbReference type="EMBL" id="JBHULH010000001">
    <property type="protein sequence ID" value="MFD2566730.1"/>
    <property type="molecule type" value="Genomic_DNA"/>
</dbReference>
<protein>
    <recommendedName>
        <fullName evidence="3">DUF4238 domain-containing protein</fullName>
    </recommendedName>
</protein>
<sequence length="313" mass="37024">MLNTEQLIKQIIPEPKRSDLKDREWFSNDEILTKLNEEERRAVEEKLIEMLGSDDDSLIPETLVKMKSLNAVPAMLKKLASKSDSFERIQWATFINEIKNGDDEMEKVAFEAFEKLEFIYEVHGDVFYNLIKFNSPRIDELIETYTNHKDFLVAYHAKEVLSFNKSGIHIHNEELEFIAFPKKQLGIALWCKSFKVKLSDVQLIAISPRLVLDDESLFILIVDKTGAVFPIPYSVLNIQGFRDLENYFQLKPIGGEWEKFEYEDHYGKCDKIIYPQKHYWKDLYKNDWKLKVRQLYSWFNPKSFFGNINEENR</sequence>
<evidence type="ECO:0000313" key="2">
    <source>
        <dbReference type="Proteomes" id="UP001597508"/>
    </source>
</evidence>
<dbReference type="Proteomes" id="UP001597508">
    <property type="component" value="Unassembled WGS sequence"/>
</dbReference>